<evidence type="ECO:0000313" key="1">
    <source>
        <dbReference type="EMBL" id="KAF2631786.1"/>
    </source>
</evidence>
<evidence type="ECO:0000313" key="2">
    <source>
        <dbReference type="Proteomes" id="UP000799754"/>
    </source>
</evidence>
<organism evidence="1 2">
    <name type="scientific">Macroventuria anomochaeta</name>
    <dbReference type="NCBI Taxonomy" id="301207"/>
    <lineage>
        <taxon>Eukaryota</taxon>
        <taxon>Fungi</taxon>
        <taxon>Dikarya</taxon>
        <taxon>Ascomycota</taxon>
        <taxon>Pezizomycotina</taxon>
        <taxon>Dothideomycetes</taxon>
        <taxon>Pleosporomycetidae</taxon>
        <taxon>Pleosporales</taxon>
        <taxon>Pleosporineae</taxon>
        <taxon>Didymellaceae</taxon>
        <taxon>Macroventuria</taxon>
    </lineage>
</organism>
<dbReference type="Proteomes" id="UP000799754">
    <property type="component" value="Unassembled WGS sequence"/>
</dbReference>
<proteinExistence type="predicted"/>
<accession>A0ACB6SC53</accession>
<protein>
    <submittedName>
        <fullName evidence="1">Uncharacterized protein</fullName>
    </submittedName>
</protein>
<sequence length="108" mass="12143">MRDARNGASVHWSQHRPLSIQEVQHTQGYPDHESIIGSLSEQRKIIGNGVDRKASLLCVALRNALTLSRRMPDPSEVLENEVELVIDIEEESKEHLLEASEHSIVDVP</sequence>
<comment type="caution">
    <text evidence="1">The sequence shown here is derived from an EMBL/GenBank/DDBJ whole genome shotgun (WGS) entry which is preliminary data.</text>
</comment>
<name>A0ACB6SC53_9PLEO</name>
<reference evidence="1" key="1">
    <citation type="journal article" date="2020" name="Stud. Mycol.">
        <title>101 Dothideomycetes genomes: a test case for predicting lifestyles and emergence of pathogens.</title>
        <authorList>
            <person name="Haridas S."/>
            <person name="Albert R."/>
            <person name="Binder M."/>
            <person name="Bloem J."/>
            <person name="Labutti K."/>
            <person name="Salamov A."/>
            <person name="Andreopoulos B."/>
            <person name="Baker S."/>
            <person name="Barry K."/>
            <person name="Bills G."/>
            <person name="Bluhm B."/>
            <person name="Cannon C."/>
            <person name="Castanera R."/>
            <person name="Culley D."/>
            <person name="Daum C."/>
            <person name="Ezra D."/>
            <person name="Gonzalez J."/>
            <person name="Henrissat B."/>
            <person name="Kuo A."/>
            <person name="Liang C."/>
            <person name="Lipzen A."/>
            <person name="Lutzoni F."/>
            <person name="Magnuson J."/>
            <person name="Mondo S."/>
            <person name="Nolan M."/>
            <person name="Ohm R."/>
            <person name="Pangilinan J."/>
            <person name="Park H.-J."/>
            <person name="Ramirez L."/>
            <person name="Alfaro M."/>
            <person name="Sun H."/>
            <person name="Tritt A."/>
            <person name="Yoshinaga Y."/>
            <person name="Zwiers L.-H."/>
            <person name="Turgeon B."/>
            <person name="Goodwin S."/>
            <person name="Spatafora J."/>
            <person name="Crous P."/>
            <person name="Grigoriev I."/>
        </authorList>
    </citation>
    <scope>NUCLEOTIDE SEQUENCE</scope>
    <source>
        <strain evidence="1">CBS 525.71</strain>
    </source>
</reference>
<keyword evidence="2" id="KW-1185">Reference proteome</keyword>
<gene>
    <name evidence="1" type="ORF">BU25DRAFT_488335</name>
</gene>
<dbReference type="EMBL" id="MU006704">
    <property type="protein sequence ID" value="KAF2631786.1"/>
    <property type="molecule type" value="Genomic_DNA"/>
</dbReference>